<evidence type="ECO:0000313" key="2">
    <source>
        <dbReference type="Proteomes" id="UP000232638"/>
    </source>
</evidence>
<dbReference type="Proteomes" id="UP000232638">
    <property type="component" value="Chromosome"/>
</dbReference>
<protein>
    <submittedName>
        <fullName evidence="1">Uncharacterized protein</fullName>
    </submittedName>
</protein>
<reference evidence="1 2" key="1">
    <citation type="submission" date="2017-03" db="EMBL/GenBank/DDBJ databases">
        <title>Complete genome sequence of Candidatus 'Thiodictyon syntrophicum' sp. nov. strain Cad16T, a photolithoautotroph purple sulfur bacterium isolated from an alpine meromictic lake.</title>
        <authorList>
            <person name="Luedin S.M."/>
            <person name="Pothier J.F."/>
            <person name="Danza F."/>
            <person name="Storelli N."/>
            <person name="Wittwer M."/>
            <person name="Tonolla M."/>
        </authorList>
    </citation>
    <scope>NUCLEOTIDE SEQUENCE [LARGE SCALE GENOMIC DNA]</scope>
    <source>
        <strain evidence="1 2">Cad16T</strain>
    </source>
</reference>
<organism evidence="1 2">
    <name type="scientific">Candidatus Thiodictyon syntrophicum</name>
    <dbReference type="NCBI Taxonomy" id="1166950"/>
    <lineage>
        <taxon>Bacteria</taxon>
        <taxon>Pseudomonadati</taxon>
        <taxon>Pseudomonadota</taxon>
        <taxon>Gammaproteobacteria</taxon>
        <taxon>Chromatiales</taxon>
        <taxon>Chromatiaceae</taxon>
        <taxon>Thiodictyon</taxon>
    </lineage>
</organism>
<dbReference type="EMBL" id="CP020370">
    <property type="protein sequence ID" value="AUB81001.1"/>
    <property type="molecule type" value="Genomic_DNA"/>
</dbReference>
<evidence type="ECO:0000313" key="1">
    <source>
        <dbReference type="EMBL" id="AUB81001.1"/>
    </source>
</evidence>
<name>A0A2K8U7F5_9GAMM</name>
<dbReference type="AlphaFoldDB" id="A0A2K8U7F5"/>
<proteinExistence type="predicted"/>
<gene>
    <name evidence="1" type="ORF">THSYN_08590</name>
</gene>
<accession>A0A2K8U7F5</accession>
<dbReference type="KEGG" id="tsy:THSYN_08590"/>
<keyword evidence="2" id="KW-1185">Reference proteome</keyword>
<sequence>MDASKKEASPGAFLSWLVDQLKPAAGFQQHRVEGVKGYEIIGEWFDIGNPTDLKIAYFWYTNVVLGQLRTVEDLIVARATRRVDDKSYLVCRRVSVSPNSQAGIRTLRFFFETSDELCSLRKAGRGLKTVAEIKAGKDNALWERIESSLNSGDLPFNWVDSEAEIQAPDAHAPILLSGGVFLLDSDNAGLFKTRVLIPLLEKDIGSATDARRFTTPAGRIDDLDFRQVCSDELMEEFVFFGRESDTYKTRIYCPQLDSYSDRRADLLEHIIKNKVQIPGILQSEIGRALDGLGLEDTGIIENYSVYTVPPPAEMGSCQIEIYLGRKNPVSGSIEYRIRNTSGSTSSRYRMPRITPWNCVSSAKETSLVLRGPCRGRVIASGHAIKWGASAELSMETASAGRQL</sequence>